<evidence type="ECO:0000313" key="2">
    <source>
        <dbReference type="EnsemblMetazoa" id="AFAF000972-PA"/>
    </source>
</evidence>
<sequence>MHRWVVLVLAFMLCAHAADDWKGLWFPNTPEALPLEGVGKVKDMESNALPKEAETNQKGTLTRIAMGIENPDCDDAKHDLAIDFDPYNITHSTVYMCLEPKADYKGDYNMDAIITEHNVPSAYVANHRCMNNSIEYVPTQRWLHNSEHGAVIALYHPCANKQQVDELKRIVKECLYRHVITPSQLPNKDRPFALVTWHATLEFSVLEKTIVENFIEKYALKGPEQTHRNGQYDHLLLDPAKVVSTEDDSDLCALGGSKKKKLGKLGPVVEKKVIPVETDTTRLVSYVCGSNILKQGEDVKIQPDSEYPEWLWTMHVGAPLTLDEMDPNTKAYWRKLRRMALQRNNKLAKLKKF</sequence>
<dbReference type="STRING" id="69004.A0A182Q132"/>
<dbReference type="AlphaFoldDB" id="A0A182Q132"/>
<dbReference type="PANTHER" id="PTHR34179">
    <property type="entry name" value="TUMOR PROTEIN P53-INDUCIBLE PROTEIN 13"/>
    <property type="match status" value="1"/>
</dbReference>
<feature type="signal peptide" evidence="1">
    <location>
        <begin position="1"/>
        <end position="17"/>
    </location>
</feature>
<organism evidence="2 3">
    <name type="scientific">Anopheles farauti</name>
    <dbReference type="NCBI Taxonomy" id="69004"/>
    <lineage>
        <taxon>Eukaryota</taxon>
        <taxon>Metazoa</taxon>
        <taxon>Ecdysozoa</taxon>
        <taxon>Arthropoda</taxon>
        <taxon>Hexapoda</taxon>
        <taxon>Insecta</taxon>
        <taxon>Pterygota</taxon>
        <taxon>Neoptera</taxon>
        <taxon>Endopterygota</taxon>
        <taxon>Diptera</taxon>
        <taxon>Nematocera</taxon>
        <taxon>Culicoidea</taxon>
        <taxon>Culicidae</taxon>
        <taxon>Anophelinae</taxon>
        <taxon>Anopheles</taxon>
    </lineage>
</organism>
<reference evidence="3" key="1">
    <citation type="submission" date="2014-01" db="EMBL/GenBank/DDBJ databases">
        <title>The Genome Sequence of Anopheles farauti FAR1 (V2).</title>
        <authorList>
            <consortium name="The Broad Institute Genomics Platform"/>
            <person name="Neafsey D.E."/>
            <person name="Besansky N."/>
            <person name="Howell P."/>
            <person name="Walton C."/>
            <person name="Young S.K."/>
            <person name="Zeng Q."/>
            <person name="Gargeya S."/>
            <person name="Fitzgerald M."/>
            <person name="Haas B."/>
            <person name="Abouelleil A."/>
            <person name="Allen A.W."/>
            <person name="Alvarado L."/>
            <person name="Arachchi H.M."/>
            <person name="Berlin A.M."/>
            <person name="Chapman S.B."/>
            <person name="Gainer-Dewar J."/>
            <person name="Goldberg J."/>
            <person name="Griggs A."/>
            <person name="Gujja S."/>
            <person name="Hansen M."/>
            <person name="Howarth C."/>
            <person name="Imamovic A."/>
            <person name="Ireland A."/>
            <person name="Larimer J."/>
            <person name="McCowan C."/>
            <person name="Murphy C."/>
            <person name="Pearson M."/>
            <person name="Poon T.W."/>
            <person name="Priest M."/>
            <person name="Roberts A."/>
            <person name="Saif S."/>
            <person name="Shea T."/>
            <person name="Sisk P."/>
            <person name="Sykes S."/>
            <person name="Wortman J."/>
            <person name="Nusbaum C."/>
            <person name="Birren B."/>
        </authorList>
    </citation>
    <scope>NUCLEOTIDE SEQUENCE [LARGE SCALE GENOMIC DNA]</scope>
    <source>
        <strain evidence="3">FAR1</strain>
    </source>
</reference>
<name>A0A182Q132_9DIPT</name>
<evidence type="ECO:0008006" key="4">
    <source>
        <dbReference type="Google" id="ProtNLM"/>
    </source>
</evidence>
<proteinExistence type="predicted"/>
<dbReference type="VEuPathDB" id="VectorBase:AFAF000972"/>
<reference evidence="2" key="2">
    <citation type="submission" date="2020-05" db="UniProtKB">
        <authorList>
            <consortium name="EnsemblMetazoa"/>
        </authorList>
    </citation>
    <scope>IDENTIFICATION</scope>
    <source>
        <strain evidence="2">FAR1</strain>
    </source>
</reference>
<feature type="chain" id="PRO_5008132038" description="39S ribosomal protein L54, mitochondrial" evidence="1">
    <location>
        <begin position="18"/>
        <end position="353"/>
    </location>
</feature>
<keyword evidence="1" id="KW-0732">Signal</keyword>
<dbReference type="Pfam" id="PF11303">
    <property type="entry name" value="DUF3105"/>
    <property type="match status" value="1"/>
</dbReference>
<evidence type="ECO:0000313" key="3">
    <source>
        <dbReference type="Proteomes" id="UP000075886"/>
    </source>
</evidence>
<dbReference type="EMBL" id="AXCN02000560">
    <property type="status" value="NOT_ANNOTATED_CDS"/>
    <property type="molecule type" value="Genomic_DNA"/>
</dbReference>
<dbReference type="InterPro" id="IPR013870">
    <property type="entry name" value="Ribosomal_mL54"/>
</dbReference>
<protein>
    <recommendedName>
        <fullName evidence="4">39S ribosomal protein L54, mitochondrial</fullName>
    </recommendedName>
</protein>
<dbReference type="Pfam" id="PF08561">
    <property type="entry name" value="Ribosomal_L37"/>
    <property type="match status" value="1"/>
</dbReference>
<dbReference type="GO" id="GO:0005737">
    <property type="term" value="C:cytoplasm"/>
    <property type="evidence" value="ECO:0007669"/>
    <property type="project" value="TreeGrafter"/>
</dbReference>
<dbReference type="PANTHER" id="PTHR34179:SF1">
    <property type="entry name" value="TUMOR PROTEIN P53-INDUCIBLE PROTEIN 13"/>
    <property type="match status" value="1"/>
</dbReference>
<dbReference type="InterPro" id="IPR021454">
    <property type="entry name" value="DUF3105"/>
</dbReference>
<keyword evidence="3" id="KW-1185">Reference proteome</keyword>
<accession>A0A182Q132</accession>
<evidence type="ECO:0000256" key="1">
    <source>
        <dbReference type="SAM" id="SignalP"/>
    </source>
</evidence>
<dbReference type="Proteomes" id="UP000075886">
    <property type="component" value="Unassembled WGS sequence"/>
</dbReference>
<dbReference type="EnsemblMetazoa" id="AFAF000972-RA">
    <property type="protein sequence ID" value="AFAF000972-PA"/>
    <property type="gene ID" value="AFAF000972"/>
</dbReference>